<dbReference type="SUPFAM" id="SSF47090">
    <property type="entry name" value="PGBD-like"/>
    <property type="match status" value="1"/>
</dbReference>
<dbReference type="PANTHER" id="PTHR10201">
    <property type="entry name" value="MATRIX METALLOPROTEINASE"/>
    <property type="match status" value="1"/>
</dbReference>
<feature type="signal peptide" evidence="5">
    <location>
        <begin position="1"/>
        <end position="19"/>
    </location>
</feature>
<evidence type="ECO:0000256" key="5">
    <source>
        <dbReference type="SAM" id="SignalP"/>
    </source>
</evidence>
<feature type="chain" id="PRO_5032831867" description="Peptidoglycan binding-like domain-containing protein" evidence="5">
    <location>
        <begin position="20"/>
        <end position="150"/>
    </location>
</feature>
<gene>
    <name evidence="7" type="ORF">SPHA_71183</name>
</gene>
<keyword evidence="8" id="KW-1185">Reference proteome</keyword>
<comment type="caution">
    <text evidence="7">The sequence shown here is derived from an EMBL/GenBank/DDBJ whole genome shotgun (WGS) entry which is preliminary data.</text>
</comment>
<dbReference type="InterPro" id="IPR036366">
    <property type="entry name" value="PGBDSf"/>
</dbReference>
<organism evidence="7 8">
    <name type="scientific">Acanthosepion pharaonis</name>
    <name type="common">Pharaoh cuttlefish</name>
    <name type="synonym">Sepia pharaonis</name>
    <dbReference type="NCBI Taxonomy" id="158019"/>
    <lineage>
        <taxon>Eukaryota</taxon>
        <taxon>Metazoa</taxon>
        <taxon>Spiralia</taxon>
        <taxon>Lophotrochozoa</taxon>
        <taxon>Mollusca</taxon>
        <taxon>Cephalopoda</taxon>
        <taxon>Coleoidea</taxon>
        <taxon>Decapodiformes</taxon>
        <taxon>Sepiida</taxon>
        <taxon>Sepiina</taxon>
        <taxon>Sepiidae</taxon>
        <taxon>Acanthosepion</taxon>
    </lineage>
</organism>
<dbReference type="OrthoDB" id="5985352at2759"/>
<dbReference type="InterPro" id="IPR002477">
    <property type="entry name" value="Peptidoglycan-bd-like"/>
</dbReference>
<evidence type="ECO:0000256" key="4">
    <source>
        <dbReference type="ARBA" id="ARBA00023049"/>
    </source>
</evidence>
<dbReference type="Proteomes" id="UP000597762">
    <property type="component" value="Unassembled WGS sequence"/>
</dbReference>
<dbReference type="EMBL" id="CAHIKZ030005210">
    <property type="protein sequence ID" value="CAE1321067.1"/>
    <property type="molecule type" value="Genomic_DNA"/>
</dbReference>
<reference evidence="7" key="1">
    <citation type="submission" date="2021-01" db="EMBL/GenBank/DDBJ databases">
        <authorList>
            <person name="Li R."/>
            <person name="Bekaert M."/>
        </authorList>
    </citation>
    <scope>NUCLEOTIDE SEQUENCE</scope>
    <source>
        <strain evidence="7">Farmed</strain>
    </source>
</reference>
<dbReference type="Gene3D" id="1.10.101.10">
    <property type="entry name" value="PGBD-like superfamily/PGBD"/>
    <property type="match status" value="1"/>
</dbReference>
<comment type="cofactor">
    <cofactor evidence="1">
        <name>Zn(2+)</name>
        <dbReference type="ChEBI" id="CHEBI:29105"/>
    </cofactor>
</comment>
<dbReference type="GO" id="GO:0030574">
    <property type="term" value="P:collagen catabolic process"/>
    <property type="evidence" value="ECO:0007669"/>
    <property type="project" value="TreeGrafter"/>
</dbReference>
<evidence type="ECO:0000313" key="7">
    <source>
        <dbReference type="EMBL" id="CAE1321067.1"/>
    </source>
</evidence>
<feature type="domain" description="Peptidoglycan binding-like" evidence="6">
    <location>
        <begin position="30"/>
        <end position="79"/>
    </location>
</feature>
<dbReference type="AlphaFoldDB" id="A0A812EHY7"/>
<protein>
    <recommendedName>
        <fullName evidence="6">Peptidoglycan binding-like domain-containing protein</fullName>
    </recommendedName>
</protein>
<proteinExistence type="inferred from homology"/>
<evidence type="ECO:0000259" key="6">
    <source>
        <dbReference type="Pfam" id="PF01471"/>
    </source>
</evidence>
<evidence type="ECO:0000256" key="1">
    <source>
        <dbReference type="ARBA" id="ARBA00001947"/>
    </source>
</evidence>
<keyword evidence="4" id="KW-0645">Protease</keyword>
<dbReference type="GO" id="GO:0004222">
    <property type="term" value="F:metalloendopeptidase activity"/>
    <property type="evidence" value="ECO:0007669"/>
    <property type="project" value="TreeGrafter"/>
</dbReference>
<evidence type="ECO:0000256" key="2">
    <source>
        <dbReference type="ARBA" id="ARBA00010370"/>
    </source>
</evidence>
<dbReference type="PANTHER" id="PTHR10201:SF291">
    <property type="entry name" value="MATRIX METALLOPROTEINASE 1, ISOFORM C-RELATED"/>
    <property type="match status" value="1"/>
</dbReference>
<sequence>MNVFCLFLLVVGLCHSVSAVWPETPFQAVNYLLRYGYLNPDYSMRTNPSKLLFYAVKNFQKKSMLNATGKIDEFTLRQMQKKRCGVPDFSRETLKNIFLGPDIRISLSKRDATQGRKPVSYVVTTAPNTPHTFFFLIYKHYSLFFLVFFF</sequence>
<dbReference type="InterPro" id="IPR036365">
    <property type="entry name" value="PGBD-like_sf"/>
</dbReference>
<keyword evidence="3 5" id="KW-0732">Signal</keyword>
<name>A0A812EHY7_ACAPH</name>
<dbReference type="GO" id="GO:0030198">
    <property type="term" value="P:extracellular matrix organization"/>
    <property type="evidence" value="ECO:0007669"/>
    <property type="project" value="TreeGrafter"/>
</dbReference>
<comment type="similarity">
    <text evidence="2">Belongs to the peptidase M10A family.</text>
</comment>
<evidence type="ECO:0000256" key="3">
    <source>
        <dbReference type="ARBA" id="ARBA00022729"/>
    </source>
</evidence>
<keyword evidence="4" id="KW-0378">Hydrolase</keyword>
<keyword evidence="4" id="KW-0482">Metalloprotease</keyword>
<accession>A0A812EHY7</accession>
<evidence type="ECO:0000313" key="8">
    <source>
        <dbReference type="Proteomes" id="UP000597762"/>
    </source>
</evidence>
<dbReference type="Pfam" id="PF01471">
    <property type="entry name" value="PG_binding_1"/>
    <property type="match status" value="1"/>
</dbReference>